<dbReference type="Proteomes" id="UP001604267">
    <property type="component" value="Unassembled WGS sequence"/>
</dbReference>
<accession>A0ABW7BDI8</accession>
<sequence length="127" mass="13693">MDFLARFEAFDAICRQMRGHVVPAIGNEPRPVDLDALATALDAMQPSALRIPLLGTPDVVTKAADLVQAAANTCHAFSAWNRHLSLPDPDTSVSNTPRGLVEHLLGKMSARRDEFTSTAKQVLTGTN</sequence>
<protein>
    <submittedName>
        <fullName evidence="1">Uncharacterized protein</fullName>
    </submittedName>
</protein>
<dbReference type="EMBL" id="JBICYV010000017">
    <property type="protein sequence ID" value="MFG3014861.1"/>
    <property type="molecule type" value="Genomic_DNA"/>
</dbReference>
<reference evidence="1 2" key="1">
    <citation type="submission" date="2024-10" db="EMBL/GenBank/DDBJ databases">
        <title>The Natural Products Discovery Center: Release of the First 8490 Sequenced Strains for Exploring Actinobacteria Biosynthetic Diversity.</title>
        <authorList>
            <person name="Kalkreuter E."/>
            <person name="Kautsar S.A."/>
            <person name="Yang D."/>
            <person name="Bader C.D."/>
            <person name="Teijaro C.N."/>
            <person name="Fluegel L."/>
            <person name="Davis C.M."/>
            <person name="Simpson J.R."/>
            <person name="Lauterbach L."/>
            <person name="Steele A.D."/>
            <person name="Gui C."/>
            <person name="Meng S."/>
            <person name="Li G."/>
            <person name="Viehrig K."/>
            <person name="Ye F."/>
            <person name="Su P."/>
            <person name="Kiefer A.F."/>
            <person name="Nichols A."/>
            <person name="Cepeda A.J."/>
            <person name="Yan W."/>
            <person name="Fan B."/>
            <person name="Jiang Y."/>
            <person name="Adhikari A."/>
            <person name="Zheng C.-J."/>
            <person name="Schuster L."/>
            <person name="Cowan T.M."/>
            <person name="Smanski M.J."/>
            <person name="Chevrette M.G."/>
            <person name="De Carvalho L.P.S."/>
            <person name="Shen B."/>
        </authorList>
    </citation>
    <scope>NUCLEOTIDE SEQUENCE [LARGE SCALE GENOMIC DNA]</scope>
    <source>
        <strain evidence="1 2">NPDC048320</strain>
    </source>
</reference>
<gene>
    <name evidence="1" type="ORF">ACGFZB_31420</name>
</gene>
<comment type="caution">
    <text evidence="1">The sequence shown here is derived from an EMBL/GenBank/DDBJ whole genome shotgun (WGS) entry which is preliminary data.</text>
</comment>
<name>A0ABW7BDI8_9ACTN</name>
<keyword evidence="2" id="KW-1185">Reference proteome</keyword>
<evidence type="ECO:0000313" key="1">
    <source>
        <dbReference type="EMBL" id="MFG3014861.1"/>
    </source>
</evidence>
<proteinExistence type="predicted"/>
<dbReference type="RefSeq" id="WP_392821974.1">
    <property type="nucleotide sequence ID" value="NZ_JBICYV010000017.1"/>
</dbReference>
<organism evidence="1 2">
    <name type="scientific">Streptomyces cinerochromogenes</name>
    <dbReference type="NCBI Taxonomy" id="66422"/>
    <lineage>
        <taxon>Bacteria</taxon>
        <taxon>Bacillati</taxon>
        <taxon>Actinomycetota</taxon>
        <taxon>Actinomycetes</taxon>
        <taxon>Kitasatosporales</taxon>
        <taxon>Streptomycetaceae</taxon>
        <taxon>Streptomyces</taxon>
    </lineage>
</organism>
<evidence type="ECO:0000313" key="2">
    <source>
        <dbReference type="Proteomes" id="UP001604267"/>
    </source>
</evidence>